<dbReference type="EMBL" id="GL377667">
    <property type="protein sequence ID" value="EFJ08933.1"/>
    <property type="molecule type" value="Genomic_DNA"/>
</dbReference>
<dbReference type="CDD" id="cd05283">
    <property type="entry name" value="CAD1"/>
    <property type="match status" value="1"/>
</dbReference>
<evidence type="ECO:0000256" key="4">
    <source>
        <dbReference type="ARBA" id="ARBA00022833"/>
    </source>
</evidence>
<reference evidence="8 9" key="1">
    <citation type="journal article" date="2011" name="Science">
        <title>The Selaginella genome identifies genetic changes associated with the evolution of vascular plants.</title>
        <authorList>
            <person name="Banks J.A."/>
            <person name="Nishiyama T."/>
            <person name="Hasebe M."/>
            <person name="Bowman J.L."/>
            <person name="Gribskov M."/>
            <person name="dePamphilis C."/>
            <person name="Albert V.A."/>
            <person name="Aono N."/>
            <person name="Aoyama T."/>
            <person name="Ambrose B.A."/>
            <person name="Ashton N.W."/>
            <person name="Axtell M.J."/>
            <person name="Barker E."/>
            <person name="Barker M.S."/>
            <person name="Bennetzen J.L."/>
            <person name="Bonawitz N.D."/>
            <person name="Chapple C."/>
            <person name="Cheng C."/>
            <person name="Correa L.G."/>
            <person name="Dacre M."/>
            <person name="DeBarry J."/>
            <person name="Dreyer I."/>
            <person name="Elias M."/>
            <person name="Engstrom E.M."/>
            <person name="Estelle M."/>
            <person name="Feng L."/>
            <person name="Finet C."/>
            <person name="Floyd S.K."/>
            <person name="Frommer W.B."/>
            <person name="Fujita T."/>
            <person name="Gramzow L."/>
            <person name="Gutensohn M."/>
            <person name="Harholt J."/>
            <person name="Hattori M."/>
            <person name="Heyl A."/>
            <person name="Hirai T."/>
            <person name="Hiwatashi Y."/>
            <person name="Ishikawa M."/>
            <person name="Iwata M."/>
            <person name="Karol K.G."/>
            <person name="Koehler B."/>
            <person name="Kolukisaoglu U."/>
            <person name="Kubo M."/>
            <person name="Kurata T."/>
            <person name="Lalonde S."/>
            <person name="Li K."/>
            <person name="Li Y."/>
            <person name="Litt A."/>
            <person name="Lyons E."/>
            <person name="Manning G."/>
            <person name="Maruyama T."/>
            <person name="Michael T.P."/>
            <person name="Mikami K."/>
            <person name="Miyazaki S."/>
            <person name="Morinaga S."/>
            <person name="Murata T."/>
            <person name="Mueller-Roeber B."/>
            <person name="Nelson D.R."/>
            <person name="Obara M."/>
            <person name="Oguri Y."/>
            <person name="Olmstead R.G."/>
            <person name="Onodera N."/>
            <person name="Petersen B.L."/>
            <person name="Pils B."/>
            <person name="Prigge M."/>
            <person name="Rensing S.A."/>
            <person name="Riano-Pachon D.M."/>
            <person name="Roberts A.W."/>
            <person name="Sato Y."/>
            <person name="Scheller H.V."/>
            <person name="Schulz B."/>
            <person name="Schulz C."/>
            <person name="Shakirov E.V."/>
            <person name="Shibagaki N."/>
            <person name="Shinohara N."/>
            <person name="Shippen D.E."/>
            <person name="Soerensen I."/>
            <person name="Sotooka R."/>
            <person name="Sugimoto N."/>
            <person name="Sugita M."/>
            <person name="Sumikawa N."/>
            <person name="Tanurdzic M."/>
            <person name="Theissen G."/>
            <person name="Ulvskov P."/>
            <person name="Wakazuki S."/>
            <person name="Weng J.K."/>
            <person name="Willats W.W."/>
            <person name="Wipf D."/>
            <person name="Wolf P.G."/>
            <person name="Yang L."/>
            <person name="Zimmer A.D."/>
            <person name="Zhu Q."/>
            <person name="Mitros T."/>
            <person name="Hellsten U."/>
            <person name="Loque D."/>
            <person name="Otillar R."/>
            <person name="Salamov A."/>
            <person name="Schmutz J."/>
            <person name="Shapiro H."/>
            <person name="Lindquist E."/>
            <person name="Lucas S."/>
            <person name="Rokhsar D."/>
            <person name="Grigoriev I.V."/>
        </authorList>
    </citation>
    <scope>NUCLEOTIDE SEQUENCE [LARGE SCALE GENOMIC DNA]</scope>
</reference>
<evidence type="ECO:0000256" key="1">
    <source>
        <dbReference type="ARBA" id="ARBA00001947"/>
    </source>
</evidence>
<dbReference type="InterPro" id="IPR036291">
    <property type="entry name" value="NAD(P)-bd_dom_sf"/>
</dbReference>
<dbReference type="InParanoid" id="D8T2Y5"/>
<keyword evidence="9" id="KW-1185">Reference proteome</keyword>
<dbReference type="FunFam" id="3.40.50.720:FF:000022">
    <property type="entry name" value="Cinnamyl alcohol dehydrogenase"/>
    <property type="match status" value="1"/>
</dbReference>
<organism evidence="9">
    <name type="scientific">Selaginella moellendorffii</name>
    <name type="common">Spikemoss</name>
    <dbReference type="NCBI Taxonomy" id="88036"/>
    <lineage>
        <taxon>Eukaryota</taxon>
        <taxon>Viridiplantae</taxon>
        <taxon>Streptophyta</taxon>
        <taxon>Embryophyta</taxon>
        <taxon>Tracheophyta</taxon>
        <taxon>Lycopodiopsida</taxon>
        <taxon>Selaginellales</taxon>
        <taxon>Selaginellaceae</taxon>
        <taxon>Selaginella</taxon>
    </lineage>
</organism>
<protein>
    <recommendedName>
        <fullName evidence="7">Enoyl reductase (ER) domain-containing protein</fullName>
    </recommendedName>
</protein>
<dbReference type="eggNOG" id="KOG0023">
    <property type="taxonomic scope" value="Eukaryota"/>
</dbReference>
<dbReference type="GO" id="GO:0008270">
    <property type="term" value="F:zinc ion binding"/>
    <property type="evidence" value="ECO:0007669"/>
    <property type="project" value="InterPro"/>
</dbReference>
<dbReference type="SUPFAM" id="SSF50129">
    <property type="entry name" value="GroES-like"/>
    <property type="match status" value="1"/>
</dbReference>
<dbReference type="Gene3D" id="3.40.50.720">
    <property type="entry name" value="NAD(P)-binding Rossmann-like Domain"/>
    <property type="match status" value="1"/>
</dbReference>
<sequence length="357" mass="39092">MACSSNTGKESECLGWAAKDSSGVLAPWKFPRRPLRSTDVKFKISYCGICHTDLHLIHNEWGSSKYPMVPGHEVVGVVTEVGPGAKKFKVGDHVGVGCMVFSCLKCDHCKHGDEQYCDQLIWTYNSLEDGKITFGGYSGFMVTDEKFVCRVPNNLPLDASAPLLCAGITVYSPMKHFGMTQPGKNFGVVGLGGLGHMAVKFGKAFGMKVTVISTSPNKEKEAREVLGAHNFIVSRDAAQMKKAAETMDYILDTVSAPHPLDALLELLKIDGKLVMVGLPDKPLDLPAGVIIFGRRTLAGSFIGSIKETQDMLDFCGKNNVTSMIELVPMDYVNKAMERLRKSDVKYRFVLDVEKTLK</sequence>
<dbReference type="InterPro" id="IPR002328">
    <property type="entry name" value="ADH_Zn_CS"/>
</dbReference>
<dbReference type="PANTHER" id="PTHR42683">
    <property type="entry name" value="ALDEHYDE REDUCTASE"/>
    <property type="match status" value="1"/>
</dbReference>
<proteinExistence type="inferred from homology"/>
<dbReference type="FunFam" id="3.90.180.10:FF:000004">
    <property type="entry name" value="probable cinnamyl alcohol dehydrogenase"/>
    <property type="match status" value="1"/>
</dbReference>
<feature type="domain" description="Enoyl reductase (ER)" evidence="7">
    <location>
        <begin position="23"/>
        <end position="350"/>
    </location>
</feature>
<dbReference type="FunFam" id="3.90.180.10:FF:000100">
    <property type="entry name" value="Putative cinnamyl alcohol dehydrogenase 6"/>
    <property type="match status" value="1"/>
</dbReference>
<dbReference type="InterPro" id="IPR011032">
    <property type="entry name" value="GroES-like_sf"/>
</dbReference>
<dbReference type="OMA" id="TFTAWAC"/>
<dbReference type="Gramene" id="EFJ08933">
    <property type="protein sequence ID" value="EFJ08933"/>
    <property type="gene ID" value="SELMODRAFT_235915"/>
</dbReference>
<dbReference type="SUPFAM" id="SSF51735">
    <property type="entry name" value="NAD(P)-binding Rossmann-fold domains"/>
    <property type="match status" value="1"/>
</dbReference>
<dbReference type="Proteomes" id="UP000001514">
    <property type="component" value="Unassembled WGS sequence"/>
</dbReference>
<accession>D8T2Y5</accession>
<dbReference type="InterPro" id="IPR013149">
    <property type="entry name" value="ADH-like_C"/>
</dbReference>
<dbReference type="STRING" id="88036.D8T2Y5"/>
<keyword evidence="4 6" id="KW-0862">Zinc</keyword>
<evidence type="ECO:0000256" key="3">
    <source>
        <dbReference type="ARBA" id="ARBA00022723"/>
    </source>
</evidence>
<evidence type="ECO:0000256" key="5">
    <source>
        <dbReference type="ARBA" id="ARBA00023002"/>
    </source>
</evidence>
<keyword evidence="3 6" id="KW-0479">Metal-binding</keyword>
<gene>
    <name evidence="8" type="ORF">SELMODRAFT_235915</name>
</gene>
<name>D8T2Y5_SELML</name>
<dbReference type="Pfam" id="PF08240">
    <property type="entry name" value="ADH_N"/>
    <property type="match status" value="1"/>
</dbReference>
<dbReference type="SMART" id="SM00829">
    <property type="entry name" value="PKS_ER"/>
    <property type="match status" value="1"/>
</dbReference>
<dbReference type="FunCoup" id="D8T2Y5">
    <property type="interactions" value="868"/>
</dbReference>
<dbReference type="KEGG" id="smo:SELMODRAFT_235915"/>
<dbReference type="GO" id="GO:0009809">
    <property type="term" value="P:lignin biosynthetic process"/>
    <property type="evidence" value="ECO:0000318"/>
    <property type="project" value="GO_Central"/>
</dbReference>
<evidence type="ECO:0000259" key="7">
    <source>
        <dbReference type="SMART" id="SM00829"/>
    </source>
</evidence>
<dbReference type="PROSITE" id="PS00059">
    <property type="entry name" value="ADH_ZINC"/>
    <property type="match status" value="1"/>
</dbReference>
<comment type="cofactor">
    <cofactor evidence="1 6">
        <name>Zn(2+)</name>
        <dbReference type="ChEBI" id="CHEBI:29105"/>
    </cofactor>
</comment>
<dbReference type="InterPro" id="IPR047109">
    <property type="entry name" value="CAD-like"/>
</dbReference>
<dbReference type="HOGENOM" id="CLU_026673_20_2_1"/>
<evidence type="ECO:0000313" key="8">
    <source>
        <dbReference type="EMBL" id="EFJ08933.1"/>
    </source>
</evidence>
<dbReference type="Gene3D" id="3.90.180.10">
    <property type="entry name" value="Medium-chain alcohol dehydrogenases, catalytic domain"/>
    <property type="match status" value="1"/>
</dbReference>
<dbReference type="Pfam" id="PF00107">
    <property type="entry name" value="ADH_zinc_N"/>
    <property type="match status" value="1"/>
</dbReference>
<comment type="similarity">
    <text evidence="2 6">Belongs to the zinc-containing alcohol dehydrogenase family.</text>
</comment>
<keyword evidence="5" id="KW-0560">Oxidoreductase</keyword>
<evidence type="ECO:0000313" key="9">
    <source>
        <dbReference type="Proteomes" id="UP000001514"/>
    </source>
</evidence>
<dbReference type="AlphaFoldDB" id="D8T2Y5"/>
<evidence type="ECO:0000256" key="6">
    <source>
        <dbReference type="RuleBase" id="RU361277"/>
    </source>
</evidence>
<dbReference type="InterPro" id="IPR020843">
    <property type="entry name" value="ER"/>
</dbReference>
<evidence type="ECO:0000256" key="2">
    <source>
        <dbReference type="ARBA" id="ARBA00008072"/>
    </source>
</evidence>
<dbReference type="GO" id="GO:0045551">
    <property type="term" value="F:cinnamyl-alcohol dehydrogenase activity"/>
    <property type="evidence" value="ECO:0000318"/>
    <property type="project" value="GO_Central"/>
</dbReference>
<dbReference type="InterPro" id="IPR013154">
    <property type="entry name" value="ADH-like_N"/>
</dbReference>